<reference evidence="1" key="1">
    <citation type="submission" date="2021-07" db="EMBL/GenBank/DDBJ databases">
        <authorList>
            <person name="Durling M."/>
        </authorList>
    </citation>
    <scope>NUCLEOTIDE SEQUENCE</scope>
</reference>
<evidence type="ECO:0000313" key="2">
    <source>
        <dbReference type="Proteomes" id="UP000696280"/>
    </source>
</evidence>
<evidence type="ECO:0008006" key="3">
    <source>
        <dbReference type="Google" id="ProtNLM"/>
    </source>
</evidence>
<dbReference type="OrthoDB" id="5386595at2759"/>
<dbReference type="AlphaFoldDB" id="A0A9N9PQ96"/>
<name>A0A9N9PQ96_9HELO</name>
<evidence type="ECO:0000313" key="1">
    <source>
        <dbReference type="EMBL" id="CAG8951308.1"/>
    </source>
</evidence>
<dbReference type="EMBL" id="CAJVRL010000041">
    <property type="protein sequence ID" value="CAG8951308.1"/>
    <property type="molecule type" value="Genomic_DNA"/>
</dbReference>
<dbReference type="Proteomes" id="UP000696280">
    <property type="component" value="Unassembled WGS sequence"/>
</dbReference>
<comment type="caution">
    <text evidence="1">The sequence shown here is derived from an EMBL/GenBank/DDBJ whole genome shotgun (WGS) entry which is preliminary data.</text>
</comment>
<keyword evidence="2" id="KW-1185">Reference proteome</keyword>
<protein>
    <recommendedName>
        <fullName evidence="3">HNH nuclease domain-containing protein</fullName>
    </recommendedName>
</protein>
<organism evidence="1 2">
    <name type="scientific">Hymenoscyphus fraxineus</name>
    <dbReference type="NCBI Taxonomy" id="746836"/>
    <lineage>
        <taxon>Eukaryota</taxon>
        <taxon>Fungi</taxon>
        <taxon>Dikarya</taxon>
        <taxon>Ascomycota</taxon>
        <taxon>Pezizomycotina</taxon>
        <taxon>Leotiomycetes</taxon>
        <taxon>Helotiales</taxon>
        <taxon>Helotiaceae</taxon>
        <taxon>Hymenoscyphus</taxon>
    </lineage>
</organism>
<sequence>MAEFPLFTPTEKIIEKNLPTFSLPFRECFLHIKPVPLDESIPYQELPFQKLPQETQKALIILSNDYKSVWGHYTEKRCSAEWPDKASVFVEMVEDMCAILRYALYKYKAAILAEQHQWDYSRGPGTPYPTTRIESGDTTSRIESEVKMLDGWRVGSKAAIENLLGAFKALLVETATTDSKKEGGKRRRIGENVKSQKKKATFFYDAKNADGEVWCHVLARYAPSEKRRRMAHLIPQKLRNKNLAQILGLPPEANLLFHRKSVLFLDTTIEEYYDRGQLTIVPTHNKQDPVELKVVLVDQAIAKQNFGQDVNGKGDKSTFKDLDGRILKFRNENRPSLKVLYLHALISVYHAEEENQPDLRKKLFTGTAWGTPGGIGMDTVLGQLAHDAGDNLLPAVYAANCVENDSPINKIQFRENLEAAKKIVKYNSSTGNFTFLTKKDNVEVEFSNESYDDKTDGEIETHG</sequence>
<gene>
    <name evidence="1" type="ORF">HYFRA_00008058</name>
</gene>
<accession>A0A9N9PQ96</accession>
<proteinExistence type="predicted"/>